<dbReference type="Pfam" id="PF04087">
    <property type="entry name" value="DUF389"/>
    <property type="match status" value="1"/>
</dbReference>
<keyword evidence="2" id="KW-0472">Membrane</keyword>
<dbReference type="AlphaFoldDB" id="A0AAW2GDQ7"/>
<sequence length="624" mass="69200">MPGGVVFLVCIPTLSYEHELVFGVPLKRSKKLEKNKNKIAPPKVDLRIKEAKSRAQLLTLDDEEDDDDDDIGIGVDSRKHRGYPARSQAPAFVSMETVLEELLKKLRVEHVVWCKDKEDMYYEVIFPVPAGDPCENCIHCLTEMGIGVKMNSIVSVIPTQCTYSGVNSIEMAVKDAARRRKESEERKNAWNDFVGSIRSKLTVKQVVDGVRSGGDLTFDYVCLVLTADCLAALGLVENSATNVVAAMLVSPLMGPVMSLTFGTIIADRDLQLVGLKSLMLGIFLSILFGFIFGLILGTTEMPWGYNDWPTDEMKGRGNYRSLWMGVLWALPSGTGVAVALLQGSNGPLIGVAISASLLPPVVNCGLFWALGCIWLIYRPIKMPHIKGESYTNFNSSYTYIYSDYLPVEFFCNGIISACLTFINVMCIFITAIIVLKIKEVAAPYTSTPELRRFWEHDIRLVRDKNISRDNSSLDSSFYDGLSKTKQRALERTLNEAVREAMNDETFRKVQRLSYGQHGPEEIGSRLGLHNRGNTSRGNIKDESVEEIISGDLKTHKGLNSGNTSEDLIALDRLITYLLSQPNNPTSSNLDSWRRSHRASSRGYRQLRGTAADIAETGGIGTTPL</sequence>
<organism evidence="3 4">
    <name type="scientific">Cardiocondyla obscurior</name>
    <dbReference type="NCBI Taxonomy" id="286306"/>
    <lineage>
        <taxon>Eukaryota</taxon>
        <taxon>Metazoa</taxon>
        <taxon>Ecdysozoa</taxon>
        <taxon>Arthropoda</taxon>
        <taxon>Hexapoda</taxon>
        <taxon>Insecta</taxon>
        <taxon>Pterygota</taxon>
        <taxon>Neoptera</taxon>
        <taxon>Endopterygota</taxon>
        <taxon>Hymenoptera</taxon>
        <taxon>Apocrita</taxon>
        <taxon>Aculeata</taxon>
        <taxon>Formicoidea</taxon>
        <taxon>Formicidae</taxon>
        <taxon>Myrmicinae</taxon>
        <taxon>Cardiocondyla</taxon>
    </lineage>
</organism>
<feature type="transmembrane region" description="Helical" evidence="2">
    <location>
        <begin position="348"/>
        <end position="377"/>
    </location>
</feature>
<evidence type="ECO:0000313" key="4">
    <source>
        <dbReference type="Proteomes" id="UP001430953"/>
    </source>
</evidence>
<comment type="caution">
    <text evidence="3">The sequence shown here is derived from an EMBL/GenBank/DDBJ whole genome shotgun (WGS) entry which is preliminary data.</text>
</comment>
<feature type="transmembrane region" description="Helical" evidence="2">
    <location>
        <begin position="319"/>
        <end position="341"/>
    </location>
</feature>
<dbReference type="PANTHER" id="PTHR20992">
    <property type="entry name" value="AT15442P-RELATED"/>
    <property type="match status" value="1"/>
</dbReference>
<keyword evidence="4" id="KW-1185">Reference proteome</keyword>
<gene>
    <name evidence="3" type="ORF">PUN28_006458</name>
</gene>
<dbReference type="InterPro" id="IPR005240">
    <property type="entry name" value="DUF389"/>
</dbReference>
<feature type="transmembrane region" description="Helical" evidence="2">
    <location>
        <begin position="414"/>
        <end position="435"/>
    </location>
</feature>
<feature type="transmembrane region" description="Helical" evidence="2">
    <location>
        <begin position="278"/>
        <end position="299"/>
    </location>
</feature>
<reference evidence="3 4" key="1">
    <citation type="submission" date="2023-03" db="EMBL/GenBank/DDBJ databases">
        <title>High recombination rates correlate with genetic variation in Cardiocondyla obscurior ants.</title>
        <authorList>
            <person name="Errbii M."/>
        </authorList>
    </citation>
    <scope>NUCLEOTIDE SEQUENCE [LARGE SCALE GENOMIC DNA]</scope>
    <source>
        <strain evidence="3">Alpha-2009</strain>
        <tissue evidence="3">Whole body</tissue>
    </source>
</reference>
<dbReference type="Proteomes" id="UP001430953">
    <property type="component" value="Unassembled WGS sequence"/>
</dbReference>
<dbReference type="PANTHER" id="PTHR20992:SF12">
    <property type="entry name" value="IP07646P"/>
    <property type="match status" value="1"/>
</dbReference>
<accession>A0AAW2GDQ7</accession>
<protein>
    <submittedName>
        <fullName evidence="3">Uncharacterized protein</fullName>
    </submittedName>
</protein>
<evidence type="ECO:0000256" key="1">
    <source>
        <dbReference type="SAM" id="MobiDB-lite"/>
    </source>
</evidence>
<evidence type="ECO:0000313" key="3">
    <source>
        <dbReference type="EMBL" id="KAL0124612.1"/>
    </source>
</evidence>
<feature type="region of interest" description="Disordered" evidence="1">
    <location>
        <begin position="584"/>
        <end position="609"/>
    </location>
</feature>
<dbReference type="EMBL" id="JADYXP020000005">
    <property type="protein sequence ID" value="KAL0124612.1"/>
    <property type="molecule type" value="Genomic_DNA"/>
</dbReference>
<keyword evidence="2" id="KW-1133">Transmembrane helix</keyword>
<proteinExistence type="predicted"/>
<feature type="transmembrane region" description="Helical" evidence="2">
    <location>
        <begin position="243"/>
        <end position="266"/>
    </location>
</feature>
<evidence type="ECO:0000256" key="2">
    <source>
        <dbReference type="SAM" id="Phobius"/>
    </source>
</evidence>
<keyword evidence="2" id="KW-0812">Transmembrane</keyword>
<name>A0AAW2GDQ7_9HYME</name>